<dbReference type="Proteomes" id="UP000313359">
    <property type="component" value="Unassembled WGS sequence"/>
</dbReference>
<evidence type="ECO:0000313" key="2">
    <source>
        <dbReference type="EMBL" id="RPD63441.1"/>
    </source>
</evidence>
<organism evidence="2 3">
    <name type="scientific">Lentinus tigrinus ALCF2SS1-6</name>
    <dbReference type="NCBI Taxonomy" id="1328759"/>
    <lineage>
        <taxon>Eukaryota</taxon>
        <taxon>Fungi</taxon>
        <taxon>Dikarya</taxon>
        <taxon>Basidiomycota</taxon>
        <taxon>Agaricomycotina</taxon>
        <taxon>Agaricomycetes</taxon>
        <taxon>Polyporales</taxon>
        <taxon>Polyporaceae</taxon>
        <taxon>Lentinus</taxon>
    </lineage>
</organism>
<dbReference type="OrthoDB" id="2773496at2759"/>
<evidence type="ECO:0000313" key="3">
    <source>
        <dbReference type="Proteomes" id="UP000313359"/>
    </source>
</evidence>
<feature type="region of interest" description="Disordered" evidence="1">
    <location>
        <begin position="59"/>
        <end position="83"/>
    </location>
</feature>
<dbReference type="Gene3D" id="3.40.50.720">
    <property type="entry name" value="NAD(P)-binding Rossmann-like Domain"/>
    <property type="match status" value="1"/>
</dbReference>
<dbReference type="EMBL" id="ML122256">
    <property type="protein sequence ID" value="RPD63441.1"/>
    <property type="molecule type" value="Genomic_DNA"/>
</dbReference>
<protein>
    <submittedName>
        <fullName evidence="2">Uncharacterized protein</fullName>
    </submittedName>
</protein>
<dbReference type="AlphaFoldDB" id="A0A5C2SIC4"/>
<keyword evidence="3" id="KW-1185">Reference proteome</keyword>
<feature type="region of interest" description="Disordered" evidence="1">
    <location>
        <begin position="1"/>
        <end position="25"/>
    </location>
</feature>
<proteinExistence type="predicted"/>
<name>A0A5C2SIC4_9APHY</name>
<sequence length="240" mass="25955">MLTQGQVSVAPSDLTPDPPLLRKPSTSIQHLRMGVVIARASGSRSSCLRVPRIRASKRRRSELARSVATSAQTGGARRNGLRYLSAPANGSGASQVKEEDLTWVAVDVVASTLQDMAMIETVERALHLVSPKPVPWNSVFIPIAERLGVPVVPYAEWLARLEKSAVVASECPGVAQHDSAHNLISFFKHEGMGGASIPLNLEKALRCSKALADVQPIGREDALRYVEFWENVGYVKPSSV</sequence>
<evidence type="ECO:0000256" key="1">
    <source>
        <dbReference type="SAM" id="MobiDB-lite"/>
    </source>
</evidence>
<gene>
    <name evidence="2" type="ORF">L227DRAFT_599105</name>
</gene>
<accession>A0A5C2SIC4</accession>
<reference evidence="2" key="1">
    <citation type="journal article" date="2018" name="Genome Biol. Evol.">
        <title>Genomics and development of Lentinus tigrinus, a white-rot wood-decaying mushroom with dimorphic fruiting bodies.</title>
        <authorList>
            <person name="Wu B."/>
            <person name="Xu Z."/>
            <person name="Knudson A."/>
            <person name="Carlson A."/>
            <person name="Chen N."/>
            <person name="Kovaka S."/>
            <person name="LaButti K."/>
            <person name="Lipzen A."/>
            <person name="Pennachio C."/>
            <person name="Riley R."/>
            <person name="Schakwitz W."/>
            <person name="Umezawa K."/>
            <person name="Ohm R.A."/>
            <person name="Grigoriev I.V."/>
            <person name="Nagy L.G."/>
            <person name="Gibbons J."/>
            <person name="Hibbett D."/>
        </authorList>
    </citation>
    <scope>NUCLEOTIDE SEQUENCE [LARGE SCALE GENOMIC DNA]</scope>
    <source>
        <strain evidence="2">ALCF2SS1-6</strain>
    </source>
</reference>
<dbReference type="STRING" id="1328759.A0A5C2SIC4"/>